<protein>
    <recommendedName>
        <fullName evidence="3">Flagellar biosynthesis protein FlgN</fullName>
    </recommendedName>
</protein>
<accession>A0A1W6N419</accession>
<dbReference type="EMBL" id="CP008743">
    <property type="protein sequence ID" value="ARN84526.1"/>
    <property type="molecule type" value="Genomic_DNA"/>
</dbReference>
<evidence type="ECO:0008006" key="3">
    <source>
        <dbReference type="Google" id="ProtNLM"/>
    </source>
</evidence>
<evidence type="ECO:0000313" key="1">
    <source>
        <dbReference type="EMBL" id="ARN84526.1"/>
    </source>
</evidence>
<gene>
    <name evidence="1" type="ORF">GQ61_03405</name>
</gene>
<dbReference type="AlphaFoldDB" id="A0A1W6N419"/>
<evidence type="ECO:0000313" key="2">
    <source>
        <dbReference type="Proteomes" id="UP000237351"/>
    </source>
</evidence>
<reference evidence="1 2" key="1">
    <citation type="submission" date="2014-06" db="EMBL/GenBank/DDBJ databases">
        <title>The genome of the endonuclear symbiont Nucleicultrix amoebiphila.</title>
        <authorList>
            <person name="Schulz F."/>
            <person name="Horn M."/>
        </authorList>
    </citation>
    <scope>NUCLEOTIDE SEQUENCE [LARGE SCALE GENOMIC DNA]</scope>
    <source>
        <strain evidence="1 2">FS5</strain>
    </source>
</reference>
<dbReference type="RefSeq" id="WP_085783949.1">
    <property type="nucleotide sequence ID" value="NZ_CP008743.1"/>
</dbReference>
<dbReference type="STRING" id="1414854.GQ61_03405"/>
<dbReference type="Proteomes" id="UP000237351">
    <property type="component" value="Chromosome"/>
</dbReference>
<organism evidence="1 2">
    <name type="scientific">Candidatus Nucleicultrix amoebiphila FS5</name>
    <dbReference type="NCBI Taxonomy" id="1414854"/>
    <lineage>
        <taxon>Bacteria</taxon>
        <taxon>Pseudomonadati</taxon>
        <taxon>Pseudomonadota</taxon>
        <taxon>Alphaproteobacteria</taxon>
        <taxon>Holosporales</taxon>
        <taxon>Candidatus Nucleicultricaceae</taxon>
        <taxon>Candidatus Nucleicultrix</taxon>
    </lineage>
</organism>
<sequence length="144" mass="16869">MNLEMFHEVTDQLIDFLTLENQLLKDFQGPEVSKLSIQKEDLVYRYIRLKTWIVDNRRFIQALPPMEKDNLHKKTLSLTLLAEENEIRLERLNITSQKFLKKLHEAMNRSARLTNSYTARGTKADRTVPLMATITSSLTFDQSL</sequence>
<keyword evidence="2" id="KW-1185">Reference proteome</keyword>
<proteinExistence type="predicted"/>
<name>A0A1W6N419_9PROT</name>
<dbReference type="KEGG" id="naf:GQ61_03405"/>